<organism evidence="3 5">
    <name type="scientific">Acetobacter indonesiensis</name>
    <dbReference type="NCBI Taxonomy" id="104101"/>
    <lineage>
        <taxon>Bacteria</taxon>
        <taxon>Pseudomonadati</taxon>
        <taxon>Pseudomonadota</taxon>
        <taxon>Alphaproteobacteria</taxon>
        <taxon>Acetobacterales</taxon>
        <taxon>Acetobacteraceae</taxon>
        <taxon>Acetobacter</taxon>
    </lineage>
</organism>
<dbReference type="RefSeq" id="WP_048845863.1">
    <property type="nucleotide sequence ID" value="NZ_BAMW01000025.1"/>
</dbReference>
<name>A0A6N3TAE9_9PROT</name>
<sequence length="87" mass="9472">MARQAFASQRRKTCHRGKNSVATPDRLHLLQEASWNLSAISYCIASVGRDLAGKPNNPGTMDSAGQALEWLAGEMQRRCVAIDEGLS</sequence>
<evidence type="ECO:0000313" key="3">
    <source>
        <dbReference type="EMBL" id="GEN04867.1"/>
    </source>
</evidence>
<evidence type="ECO:0000256" key="1">
    <source>
        <dbReference type="SAM" id="MobiDB-lite"/>
    </source>
</evidence>
<feature type="compositionally biased region" description="Basic residues" evidence="1">
    <location>
        <begin position="9"/>
        <end position="18"/>
    </location>
</feature>
<dbReference type="Proteomes" id="UP000321104">
    <property type="component" value="Unassembled WGS sequence"/>
</dbReference>
<accession>A0A6N3TAE9</accession>
<dbReference type="AlphaFoldDB" id="A0A6N3TAE9"/>
<dbReference type="EMBL" id="BAMW01000025">
    <property type="protein sequence ID" value="GAN63346.1"/>
    <property type="molecule type" value="Genomic_DNA"/>
</dbReference>
<comment type="caution">
    <text evidence="3">The sequence shown here is derived from an EMBL/GenBank/DDBJ whole genome shotgun (WGS) entry which is preliminary data.</text>
</comment>
<feature type="region of interest" description="Disordered" evidence="1">
    <location>
        <begin position="1"/>
        <end position="21"/>
    </location>
</feature>
<evidence type="ECO:0000313" key="4">
    <source>
        <dbReference type="Proteomes" id="UP000032673"/>
    </source>
</evidence>
<reference evidence="2 4" key="1">
    <citation type="submission" date="2012-11" db="EMBL/GenBank/DDBJ databases">
        <title>Whole genome sequence of Acetobacter indonesiensis 5H-1.</title>
        <authorList>
            <person name="Azuma Y."/>
            <person name="Higashiura N."/>
            <person name="Hirakawa H."/>
            <person name="Matsushita K."/>
        </authorList>
    </citation>
    <scope>NUCLEOTIDE SEQUENCE [LARGE SCALE GENOMIC DNA]</scope>
    <source>
        <strain evidence="2 4">5H-1</strain>
    </source>
</reference>
<protein>
    <submittedName>
        <fullName evidence="3">Uncharacterized protein</fullName>
    </submittedName>
</protein>
<dbReference type="Proteomes" id="UP000032673">
    <property type="component" value="Unassembled WGS sequence"/>
</dbReference>
<evidence type="ECO:0000313" key="5">
    <source>
        <dbReference type="Proteomes" id="UP000321104"/>
    </source>
</evidence>
<keyword evidence="4" id="KW-1185">Reference proteome</keyword>
<proteinExistence type="predicted"/>
<dbReference type="EMBL" id="BJXQ01000034">
    <property type="protein sequence ID" value="GEN04867.1"/>
    <property type="molecule type" value="Genomic_DNA"/>
</dbReference>
<gene>
    <name evidence="2" type="ORF">Abin_025_007</name>
    <name evidence="3" type="ORF">AIN02nite_28920</name>
</gene>
<reference evidence="3 5" key="2">
    <citation type="submission" date="2019-07" db="EMBL/GenBank/DDBJ databases">
        <title>Whole genome shotgun sequence of Acetobacter indonesiensis NBRC 16471.</title>
        <authorList>
            <person name="Hosoyama A."/>
            <person name="Uohara A."/>
            <person name="Ohji S."/>
            <person name="Ichikawa N."/>
        </authorList>
    </citation>
    <scope>NUCLEOTIDE SEQUENCE [LARGE SCALE GENOMIC DNA]</scope>
    <source>
        <strain evidence="3 5">NBRC 16471</strain>
    </source>
</reference>
<evidence type="ECO:0000313" key="2">
    <source>
        <dbReference type="EMBL" id="GAN63346.1"/>
    </source>
</evidence>